<sequence>TLTCDFRAERQGGERQNVADDLPFDLDGSVARYSRNRERGIGRQALLDEVRFRQRQFVVGRLKAPVAEERDLDRGFDVQGPAQQPLDRIVRDHDIVGGPDRDHVLLDGAAGDVGHRRHAAVRRERCATREQQRG</sequence>
<accession>A0A401TRC3</accession>
<comment type="caution">
    <text evidence="1">The sequence shown here is derived from an EMBL/GenBank/DDBJ whole genome shotgun (WGS) entry which is preliminary data.</text>
</comment>
<organism evidence="1 2">
    <name type="scientific">Chiloscyllium punctatum</name>
    <name type="common">Brownbanded bambooshark</name>
    <name type="synonym">Hemiscyllium punctatum</name>
    <dbReference type="NCBI Taxonomy" id="137246"/>
    <lineage>
        <taxon>Eukaryota</taxon>
        <taxon>Metazoa</taxon>
        <taxon>Chordata</taxon>
        <taxon>Craniata</taxon>
        <taxon>Vertebrata</taxon>
        <taxon>Chondrichthyes</taxon>
        <taxon>Elasmobranchii</taxon>
        <taxon>Galeomorphii</taxon>
        <taxon>Galeoidea</taxon>
        <taxon>Orectolobiformes</taxon>
        <taxon>Hemiscylliidae</taxon>
        <taxon>Chiloscyllium</taxon>
    </lineage>
</organism>
<protein>
    <submittedName>
        <fullName evidence="1">Uncharacterized protein</fullName>
    </submittedName>
</protein>
<name>A0A401TRC3_CHIPU</name>
<dbReference type="AlphaFoldDB" id="A0A401TRC3"/>
<reference evidence="1 2" key="1">
    <citation type="journal article" date="2018" name="Nat. Ecol. Evol.">
        <title>Shark genomes provide insights into elasmobranch evolution and the origin of vertebrates.</title>
        <authorList>
            <person name="Hara Y"/>
            <person name="Yamaguchi K"/>
            <person name="Onimaru K"/>
            <person name="Kadota M"/>
            <person name="Koyanagi M"/>
            <person name="Keeley SD"/>
            <person name="Tatsumi K"/>
            <person name="Tanaka K"/>
            <person name="Motone F"/>
            <person name="Kageyama Y"/>
            <person name="Nozu R"/>
            <person name="Adachi N"/>
            <person name="Nishimura O"/>
            <person name="Nakagawa R"/>
            <person name="Tanegashima C"/>
            <person name="Kiyatake I"/>
            <person name="Matsumoto R"/>
            <person name="Murakumo K"/>
            <person name="Nishida K"/>
            <person name="Terakita A"/>
            <person name="Kuratani S"/>
            <person name="Sato K"/>
            <person name="Hyodo S Kuraku.S."/>
        </authorList>
    </citation>
    <scope>NUCLEOTIDE SEQUENCE [LARGE SCALE GENOMIC DNA]</scope>
</reference>
<gene>
    <name evidence="1" type="ORF">chiPu_0029278</name>
</gene>
<feature type="non-terminal residue" evidence="1">
    <location>
        <position position="1"/>
    </location>
</feature>
<keyword evidence="2" id="KW-1185">Reference proteome</keyword>
<proteinExistence type="predicted"/>
<dbReference type="EMBL" id="BEZZ01152686">
    <property type="protein sequence ID" value="GCC45173.1"/>
    <property type="molecule type" value="Genomic_DNA"/>
</dbReference>
<evidence type="ECO:0000313" key="2">
    <source>
        <dbReference type="Proteomes" id="UP000287033"/>
    </source>
</evidence>
<evidence type="ECO:0000313" key="1">
    <source>
        <dbReference type="EMBL" id="GCC45173.1"/>
    </source>
</evidence>
<dbReference type="Proteomes" id="UP000287033">
    <property type="component" value="Unassembled WGS sequence"/>
</dbReference>